<proteinExistence type="predicted"/>
<evidence type="ECO:0000313" key="1">
    <source>
        <dbReference type="EMBL" id="CAJ2645508.1"/>
    </source>
</evidence>
<dbReference type="EMBL" id="CASHSV030000098">
    <property type="protein sequence ID" value="CAJ2645508.1"/>
    <property type="molecule type" value="Genomic_DNA"/>
</dbReference>
<accession>A0ACB0JNG9</accession>
<protein>
    <submittedName>
        <fullName evidence="1">Uncharacterized protein</fullName>
    </submittedName>
</protein>
<comment type="caution">
    <text evidence="1">The sequence shown here is derived from an EMBL/GenBank/DDBJ whole genome shotgun (WGS) entry which is preliminary data.</text>
</comment>
<dbReference type="Proteomes" id="UP001177021">
    <property type="component" value="Unassembled WGS sequence"/>
</dbReference>
<name>A0ACB0JNG9_TRIPR</name>
<evidence type="ECO:0000313" key="2">
    <source>
        <dbReference type="Proteomes" id="UP001177021"/>
    </source>
</evidence>
<sequence>MEQENKNINKSNNNNNENINGVDEIYVSDSKGEDFFDFSPKRSIAERRGFKINTTRFRFDGFGATKSLISPTARSPCLTIPSGISPTALLDSPIMLPNSQAMPSPTTGSFAMLPPLIDDGSMLPQVNLSPNSLSPYHASLNEVSSKCRMMNEAHEDIKMLVQGQQMIDFSVPRDFANNYLAKNNGVHFDNDVKMVDDMFIDASNVDMPISRTEEGSDISTLPENLIHDEDIRQLLLEEEQKEMSHATRGKTSEDGYNWRKYGQKQVRGSEYPRSYYKCTQSNCQVKKKVERSHDGQITEIIYRGHHNHAIPHSSRRGSVPSNDEMSDISETNETCDRSDADSIWENIQSQEKDAKHHPDWKLDGQERTSPPSSRTELSNPTKRFRSLGKYESDEAREHYSTLANHNGDKGGATQAVLQLEDDIEDAESKLKRRKKESYPGETMVPSRAAREPRVVVQIESEVDILDDGYRWRKYGQKVVKGNPNPRSYYKCTSDGCNVRKHVERASHDLKYVITTYEGKHNHEVPTSRNNNQISSNDIALPSCGVSNISKFETLAPFDRKPYFSNEFMRPSLIGSFSNDMKFGPSTSMFQRKYPSLNSIIPYGVAPQAGPIGTRFPMPLPLNLPSSEIFSLSGNIFNYAKPLNSIQSYLSGQNMNDIDHTSASLTPPSTLIYQSVMQNFPS</sequence>
<reference evidence="1" key="1">
    <citation type="submission" date="2023-10" db="EMBL/GenBank/DDBJ databases">
        <authorList>
            <person name="Rodriguez Cubillos JULIANA M."/>
            <person name="De Vega J."/>
        </authorList>
    </citation>
    <scope>NUCLEOTIDE SEQUENCE</scope>
</reference>
<keyword evidence="2" id="KW-1185">Reference proteome</keyword>
<organism evidence="1 2">
    <name type="scientific">Trifolium pratense</name>
    <name type="common">Red clover</name>
    <dbReference type="NCBI Taxonomy" id="57577"/>
    <lineage>
        <taxon>Eukaryota</taxon>
        <taxon>Viridiplantae</taxon>
        <taxon>Streptophyta</taxon>
        <taxon>Embryophyta</taxon>
        <taxon>Tracheophyta</taxon>
        <taxon>Spermatophyta</taxon>
        <taxon>Magnoliopsida</taxon>
        <taxon>eudicotyledons</taxon>
        <taxon>Gunneridae</taxon>
        <taxon>Pentapetalae</taxon>
        <taxon>rosids</taxon>
        <taxon>fabids</taxon>
        <taxon>Fabales</taxon>
        <taxon>Fabaceae</taxon>
        <taxon>Papilionoideae</taxon>
        <taxon>50 kb inversion clade</taxon>
        <taxon>NPAAA clade</taxon>
        <taxon>Hologalegina</taxon>
        <taxon>IRL clade</taxon>
        <taxon>Trifolieae</taxon>
        <taxon>Trifolium</taxon>
    </lineage>
</organism>
<gene>
    <name evidence="1" type="ORF">MILVUS5_LOCUS14396</name>
</gene>